<name>A0ABT8GCJ1_9MICO</name>
<sequence>MDEFTDDGLSIEDDLDIWLAMQPKPQSPVVWEEVGWHRRPTSSRRRLAIQIGRLNECFDMGFARRRNAAVWARVTWRPDGYVIEVPSGPDRDGPPRRIASTADMLAPLATTSEAARVTWAWLRGEVPDGYVLVAA</sequence>
<dbReference type="Proteomes" id="UP001172728">
    <property type="component" value="Unassembled WGS sequence"/>
</dbReference>
<organism evidence="1 2">
    <name type="scientific">Demequina litoralis</name>
    <dbReference type="NCBI Taxonomy" id="3051660"/>
    <lineage>
        <taxon>Bacteria</taxon>
        <taxon>Bacillati</taxon>
        <taxon>Actinomycetota</taxon>
        <taxon>Actinomycetes</taxon>
        <taxon>Micrococcales</taxon>
        <taxon>Demequinaceae</taxon>
        <taxon>Demequina</taxon>
    </lineage>
</organism>
<accession>A0ABT8GCJ1</accession>
<dbReference type="RefSeq" id="WP_301135628.1">
    <property type="nucleotide sequence ID" value="NZ_JAUHPW010000012.1"/>
</dbReference>
<gene>
    <name evidence="1" type="ORF">QQX09_13375</name>
</gene>
<evidence type="ECO:0000313" key="2">
    <source>
        <dbReference type="Proteomes" id="UP001172728"/>
    </source>
</evidence>
<evidence type="ECO:0000313" key="1">
    <source>
        <dbReference type="EMBL" id="MDN4476845.1"/>
    </source>
</evidence>
<keyword evidence="2" id="KW-1185">Reference proteome</keyword>
<dbReference type="EMBL" id="JAUHPW010000012">
    <property type="protein sequence ID" value="MDN4476845.1"/>
    <property type="molecule type" value="Genomic_DNA"/>
</dbReference>
<comment type="caution">
    <text evidence="1">The sequence shown here is derived from an EMBL/GenBank/DDBJ whole genome shotgun (WGS) entry which is preliminary data.</text>
</comment>
<protein>
    <submittedName>
        <fullName evidence="1">Uncharacterized protein</fullName>
    </submittedName>
</protein>
<reference evidence="1" key="1">
    <citation type="submission" date="2023-06" db="EMBL/GenBank/DDBJ databases">
        <title>Sysu t00192.</title>
        <authorList>
            <person name="Gao L."/>
            <person name="Fang B.-Z."/>
            <person name="Li W.-J."/>
        </authorList>
    </citation>
    <scope>NUCLEOTIDE SEQUENCE</scope>
    <source>
        <strain evidence="1">SYSU T00192</strain>
    </source>
</reference>
<proteinExistence type="predicted"/>